<evidence type="ECO:0000313" key="1">
    <source>
        <dbReference type="EMBL" id="OIJ15402.1"/>
    </source>
</evidence>
<gene>
    <name evidence="2" type="primary">ytxJ</name>
    <name evidence="2" type="ORF">AWH56_013970</name>
    <name evidence="1" type="ORF">AWH56_11880</name>
</gene>
<dbReference type="InterPro" id="IPR022551">
    <property type="entry name" value="BrxC"/>
</dbReference>
<dbReference type="EMBL" id="CP063356">
    <property type="protein sequence ID" value="QOY33858.1"/>
    <property type="molecule type" value="Genomic_DNA"/>
</dbReference>
<accession>A0A1S2LSB8</accession>
<reference evidence="1 3" key="1">
    <citation type="submission" date="2016-10" db="EMBL/GenBank/DDBJ databases">
        <title>Draft genome sequences of four alkaliphilic bacteria belonging to the Anaerobacillus genus.</title>
        <authorList>
            <person name="Bassil N.M."/>
            <person name="Lloyd J.R."/>
        </authorList>
    </citation>
    <scope>NUCLEOTIDE SEQUENCE [LARGE SCALE GENOMIC DNA]</scope>
    <source>
        <strain evidence="1 3">NB2006</strain>
    </source>
</reference>
<dbReference type="SUPFAM" id="SSF52833">
    <property type="entry name" value="Thioredoxin-like"/>
    <property type="match status" value="1"/>
</dbReference>
<reference evidence="2 3" key="2">
    <citation type="journal article" date="2017" name="Genome Announc.">
        <title>Draft Genome Sequences of Four Alkaliphilic Bacteria Belonging to the Anaerobacillus Genus.</title>
        <authorList>
            <person name="Bassil N.M."/>
            <person name="Lloyd J.R."/>
        </authorList>
    </citation>
    <scope>NUCLEOTIDE SEQUENCE [LARGE SCALE GENOMIC DNA]</scope>
    <source>
        <strain evidence="2 3">NB2006</strain>
    </source>
</reference>
<dbReference type="Gene3D" id="3.40.30.10">
    <property type="entry name" value="Glutaredoxin"/>
    <property type="match status" value="1"/>
</dbReference>
<organism evidence="1 3">
    <name type="scientific">Anaerobacillus isosaccharinicus</name>
    <dbReference type="NCBI Taxonomy" id="1532552"/>
    <lineage>
        <taxon>Bacteria</taxon>
        <taxon>Bacillati</taxon>
        <taxon>Bacillota</taxon>
        <taxon>Bacilli</taxon>
        <taxon>Bacillales</taxon>
        <taxon>Bacillaceae</taxon>
        <taxon>Anaerobacillus</taxon>
    </lineage>
</organism>
<reference evidence="2 3" key="3">
    <citation type="journal article" date="2019" name="Int. J. Syst. Evol. Microbiol.">
        <title>Anaerobacillus isosaccharinicus sp. nov., an alkaliphilic bacterium which degrades isosaccharinic acid.</title>
        <authorList>
            <person name="Bassil N.M."/>
            <person name="Lloyd J.R."/>
        </authorList>
    </citation>
    <scope>NUCLEOTIDE SEQUENCE [LARGE SCALE GENOMIC DNA]</scope>
    <source>
        <strain evidence="2 3">NB2006</strain>
    </source>
</reference>
<dbReference type="Pfam" id="PF11009">
    <property type="entry name" value="BrxC"/>
    <property type="match status" value="1"/>
</dbReference>
<protein>
    <submittedName>
        <fullName evidence="2">Bacillithiol system redox-active protein YtxJ</fullName>
    </submittedName>
</protein>
<proteinExistence type="predicted"/>
<reference evidence="2" key="4">
    <citation type="submission" date="2020-10" db="EMBL/GenBank/DDBJ databases">
        <authorList>
            <person name="Bassil N.M."/>
            <person name="Lloyd J.R."/>
        </authorList>
    </citation>
    <scope>NUCLEOTIDE SEQUENCE</scope>
    <source>
        <strain evidence="2">NB2006</strain>
    </source>
</reference>
<dbReference type="AlphaFoldDB" id="A0A1S2LSB8"/>
<dbReference type="OrthoDB" id="677051at2"/>
<dbReference type="KEGG" id="aia:AWH56_013970"/>
<dbReference type="InterPro" id="IPR036249">
    <property type="entry name" value="Thioredoxin-like_sf"/>
</dbReference>
<keyword evidence="3" id="KW-1185">Reference proteome</keyword>
<dbReference type="RefSeq" id="WP_071317300.1">
    <property type="nucleotide sequence ID" value="NZ_CP063356.2"/>
</dbReference>
<sequence length="107" mass="12595">MALEKLSTIEELDQLLQEKDRVLFLKNSTTCPVSHEAFRQYEELANELEETIYYLNVQEARPFSNQIAEQFAVKHESPQALLFKNGKVTWHDSHWKITYKNLKAILN</sequence>
<evidence type="ECO:0000313" key="2">
    <source>
        <dbReference type="EMBL" id="QOY33858.1"/>
    </source>
</evidence>
<dbReference type="EMBL" id="LQXD01000107">
    <property type="protein sequence ID" value="OIJ15402.1"/>
    <property type="molecule type" value="Genomic_DNA"/>
</dbReference>
<name>A0A1S2LSB8_9BACI</name>
<dbReference type="Proteomes" id="UP000180175">
    <property type="component" value="Chromosome"/>
</dbReference>
<dbReference type="NCBIfam" id="TIGR04019">
    <property type="entry name" value="B_thiol_YtxJ"/>
    <property type="match status" value="1"/>
</dbReference>
<evidence type="ECO:0000313" key="3">
    <source>
        <dbReference type="Proteomes" id="UP000180175"/>
    </source>
</evidence>